<sequence>MDTFREIFSRLPTSASQELVLLPPAVIGQIEEIRLRCGQLPRILYGKTEKTLTRITTREDLQKTLHNLIKFSYYAYEDDLAKGFVTIAGGHRVGICGKAVVKNDQPSLIKEISSMNIRFAREIKGCASSLIPMILQREMPVNTLIVSPPGCGKTTLLRDIARALSVRGVKVAICDERSEIAGMYNSEPSFDLGPRTDVLDGCDKVYGMIMLIRSMSPQVIITDEMGKQEDIRAVWQCKNAGVSLITSIHGSSRKDIEDSPLGQLLEKKVFKNIIYLSGEKGPGTVKEIQNA</sequence>
<reference evidence="4" key="2">
    <citation type="journal article" date="2021" name="PeerJ">
        <title>Extensive microbial diversity within the chicken gut microbiome revealed by metagenomics and culture.</title>
        <authorList>
            <person name="Gilroy R."/>
            <person name="Ravi A."/>
            <person name="Getino M."/>
            <person name="Pursley I."/>
            <person name="Horton D.L."/>
            <person name="Alikhan N.F."/>
            <person name="Baker D."/>
            <person name="Gharbi K."/>
            <person name="Hall N."/>
            <person name="Watson M."/>
            <person name="Adriaenssens E.M."/>
            <person name="Foster-Nyarko E."/>
            <person name="Jarju S."/>
            <person name="Secka A."/>
            <person name="Antonio M."/>
            <person name="Oren A."/>
            <person name="Chaudhuri R.R."/>
            <person name="La Ragione R."/>
            <person name="Hildebrand F."/>
            <person name="Pallen M.J."/>
        </authorList>
    </citation>
    <scope>NUCLEOTIDE SEQUENCE</scope>
    <source>
        <strain evidence="4">11300</strain>
    </source>
</reference>
<dbReference type="InterPro" id="IPR045735">
    <property type="entry name" value="Spore_III_AA_AAA+_ATPase"/>
</dbReference>
<dbReference type="PANTHER" id="PTHR20953:SF3">
    <property type="entry name" value="P-LOOP CONTAINING NUCLEOSIDE TRIPHOSPHATE HYDROLASES SUPERFAMILY PROTEIN"/>
    <property type="match status" value="1"/>
</dbReference>
<dbReference type="EMBL" id="DVMO01000004">
    <property type="protein sequence ID" value="HIU26805.1"/>
    <property type="molecule type" value="Genomic_DNA"/>
</dbReference>
<organism evidence="4 5">
    <name type="scientific">Candidatus Fimisoma avicola</name>
    <dbReference type="NCBI Taxonomy" id="2840826"/>
    <lineage>
        <taxon>Bacteria</taxon>
        <taxon>Bacillati</taxon>
        <taxon>Bacillota</taxon>
        <taxon>Clostridia</taxon>
        <taxon>Eubacteriales</taxon>
        <taxon>Candidatus Fimisoma</taxon>
    </lineage>
</organism>
<protein>
    <submittedName>
        <fullName evidence="4">Stage III sporulation protein AA</fullName>
    </submittedName>
</protein>
<dbReference type="InterPro" id="IPR003593">
    <property type="entry name" value="AAA+_ATPase"/>
</dbReference>
<feature type="domain" description="AAA+ ATPase" evidence="3">
    <location>
        <begin position="139"/>
        <end position="280"/>
    </location>
</feature>
<keyword evidence="2" id="KW-0067">ATP-binding</keyword>
<gene>
    <name evidence="4" type="primary">spoIIIAA</name>
    <name evidence="4" type="ORF">IAD16_00300</name>
</gene>
<dbReference type="SUPFAM" id="SSF52540">
    <property type="entry name" value="P-loop containing nucleoside triphosphate hydrolases"/>
    <property type="match status" value="1"/>
</dbReference>
<dbReference type="Gene3D" id="3.40.50.300">
    <property type="entry name" value="P-loop containing nucleotide triphosphate hydrolases"/>
    <property type="match status" value="1"/>
</dbReference>
<dbReference type="Proteomes" id="UP000824091">
    <property type="component" value="Unassembled WGS sequence"/>
</dbReference>
<proteinExistence type="predicted"/>
<evidence type="ECO:0000256" key="2">
    <source>
        <dbReference type="ARBA" id="ARBA00022840"/>
    </source>
</evidence>
<dbReference type="NCBIfam" id="TIGR02858">
    <property type="entry name" value="spore_III_AA"/>
    <property type="match status" value="1"/>
</dbReference>
<dbReference type="SMART" id="SM00382">
    <property type="entry name" value="AAA"/>
    <property type="match status" value="1"/>
</dbReference>
<keyword evidence="1" id="KW-0547">Nucleotide-binding</keyword>
<comment type="caution">
    <text evidence="4">The sequence shown here is derived from an EMBL/GenBank/DDBJ whole genome shotgun (WGS) entry which is preliminary data.</text>
</comment>
<dbReference type="PANTHER" id="PTHR20953">
    <property type="entry name" value="KINASE-RELATED"/>
    <property type="match status" value="1"/>
</dbReference>
<dbReference type="CDD" id="cd00009">
    <property type="entry name" value="AAA"/>
    <property type="match status" value="1"/>
</dbReference>
<accession>A0A9D1I4J4</accession>
<evidence type="ECO:0000256" key="1">
    <source>
        <dbReference type="ARBA" id="ARBA00022741"/>
    </source>
</evidence>
<dbReference type="GO" id="GO:0005524">
    <property type="term" value="F:ATP binding"/>
    <property type="evidence" value="ECO:0007669"/>
    <property type="project" value="UniProtKB-KW"/>
</dbReference>
<dbReference type="InterPro" id="IPR027417">
    <property type="entry name" value="P-loop_NTPase"/>
</dbReference>
<reference evidence="4" key="1">
    <citation type="submission" date="2020-10" db="EMBL/GenBank/DDBJ databases">
        <authorList>
            <person name="Gilroy R."/>
        </authorList>
    </citation>
    <scope>NUCLEOTIDE SEQUENCE</scope>
    <source>
        <strain evidence="4">11300</strain>
    </source>
</reference>
<dbReference type="Pfam" id="PF19568">
    <property type="entry name" value="Spore_III_AA"/>
    <property type="match status" value="1"/>
</dbReference>
<evidence type="ECO:0000259" key="3">
    <source>
        <dbReference type="SMART" id="SM00382"/>
    </source>
</evidence>
<evidence type="ECO:0000313" key="5">
    <source>
        <dbReference type="Proteomes" id="UP000824091"/>
    </source>
</evidence>
<dbReference type="InterPro" id="IPR014217">
    <property type="entry name" value="Spore_III_AA"/>
</dbReference>
<evidence type="ECO:0000313" key="4">
    <source>
        <dbReference type="EMBL" id="HIU26805.1"/>
    </source>
</evidence>
<name>A0A9D1I4J4_9FIRM</name>
<dbReference type="AlphaFoldDB" id="A0A9D1I4J4"/>